<evidence type="ECO:0000259" key="2">
    <source>
        <dbReference type="Pfam" id="PF17245"/>
    </source>
</evidence>
<name>A7S2A6_NEMVE</name>
<dbReference type="InterPro" id="IPR012340">
    <property type="entry name" value="NA-bd_OB-fold"/>
</dbReference>
<dbReference type="Gene3D" id="2.40.50.140">
    <property type="entry name" value="Nucleic acid-binding proteins"/>
    <property type="match status" value="1"/>
</dbReference>
<keyword evidence="5" id="KW-1185">Reference proteome</keyword>
<dbReference type="OMA" id="KLKFLLW"/>
<dbReference type="InterPro" id="IPR035200">
    <property type="entry name" value="Cdc24_OB2"/>
</dbReference>
<dbReference type="InParanoid" id="A7S2A6"/>
<sequence length="512" mass="57718">MKERTNGKCNPHWNWLAVKLMWLLSKYPSGITKAIILAEIQNSWINFSQLQGYSERFKTRKVTVDSVLESKFLRPDAILEVKVEEVKCIPGTQTKLAILKNLSEGRHAIEMYLHQKLTQIEASLSKYTLRFTSCRLWRATDAKNLRVLPSDNAVVLLDKSGLDQLSLGIESVQLTEVERPQYGDNIRVIVSDIGKEEIVHLPNGESCVKLCVTVVNIDDVHARLCLWDEQVPLIHLFNEGDTLLIHQPFLVPDASEGYTIEYGPATIIYCYPHNVDREIIPSQISESTPIYVTKDNQGFLDYSTYPERIMVGDIRSRMLHVTLYGAIVHVTPKEITDVTNEQAHVFSMTVRDETGDCNIFVCDHTREFHETMYPGQCVILEELHSSGQGSQLYLNTKNGGKIWNASSLSGWVATNYLASTPTDVAQASKYQHCVCQGVVVKVIGKSTIPGSVSYVSKVHSSCLREAVSSGRELFCKHCNIHHLTEYNSTNSTKVIYILLIFKLHSSGFLHML</sequence>
<reference evidence="4 5" key="1">
    <citation type="journal article" date="2007" name="Science">
        <title>Sea anemone genome reveals ancestral eumetazoan gene repertoire and genomic organization.</title>
        <authorList>
            <person name="Putnam N.H."/>
            <person name="Srivastava M."/>
            <person name="Hellsten U."/>
            <person name="Dirks B."/>
            <person name="Chapman J."/>
            <person name="Salamov A."/>
            <person name="Terry A."/>
            <person name="Shapiro H."/>
            <person name="Lindquist E."/>
            <person name="Kapitonov V.V."/>
            <person name="Jurka J."/>
            <person name="Genikhovich G."/>
            <person name="Grigoriev I.V."/>
            <person name="Lucas S.M."/>
            <person name="Steele R.E."/>
            <person name="Finnerty J.R."/>
            <person name="Technau U."/>
            <person name="Martindale M.Q."/>
            <person name="Rokhsar D.S."/>
        </authorList>
    </citation>
    <scope>NUCLEOTIDE SEQUENCE [LARGE SCALE GENOMIC DNA]</scope>
    <source>
        <strain evidence="5">CH2 X CH6</strain>
    </source>
</reference>
<protein>
    <submittedName>
        <fullName evidence="4">Uncharacterized protein</fullName>
    </submittedName>
</protein>
<dbReference type="Pfam" id="PF17245">
    <property type="entry name" value="CDC24_OB2"/>
    <property type="match status" value="1"/>
</dbReference>
<evidence type="ECO:0000259" key="1">
    <source>
        <dbReference type="Pfam" id="PF17244"/>
    </source>
</evidence>
<dbReference type="HOGENOM" id="CLU_532427_0_0_1"/>
<feature type="domain" description="Cell division control protein 24 OB" evidence="1">
    <location>
        <begin position="313"/>
        <end position="489"/>
    </location>
</feature>
<dbReference type="Pfam" id="PF17246">
    <property type="entry name" value="CDC24_OB1"/>
    <property type="match status" value="1"/>
</dbReference>
<gene>
    <name evidence="4" type="ORF">NEMVEDRAFT_v1g232598</name>
</gene>
<dbReference type="AlphaFoldDB" id="A7S2A6"/>
<organism evidence="4 5">
    <name type="scientific">Nematostella vectensis</name>
    <name type="common">Starlet sea anemone</name>
    <dbReference type="NCBI Taxonomy" id="45351"/>
    <lineage>
        <taxon>Eukaryota</taxon>
        <taxon>Metazoa</taxon>
        <taxon>Cnidaria</taxon>
        <taxon>Anthozoa</taxon>
        <taxon>Hexacorallia</taxon>
        <taxon>Actiniaria</taxon>
        <taxon>Edwardsiidae</taxon>
        <taxon>Nematostella</taxon>
    </lineage>
</organism>
<evidence type="ECO:0000313" key="5">
    <source>
        <dbReference type="Proteomes" id="UP000001593"/>
    </source>
</evidence>
<dbReference type="PANTHER" id="PTHR36033:SF1">
    <property type="entry name" value="NUCLEIC ACID-BINDING PROTEINS SUPERFAMILY"/>
    <property type="match status" value="1"/>
</dbReference>
<dbReference type="Pfam" id="PF17244">
    <property type="entry name" value="CDC24_OB3"/>
    <property type="match status" value="1"/>
</dbReference>
<dbReference type="KEGG" id="nve:5514068"/>
<feature type="domain" description="Cell division control protein 24 OB" evidence="3">
    <location>
        <begin position="8"/>
        <end position="93"/>
    </location>
</feature>
<dbReference type="SUPFAM" id="SSF50249">
    <property type="entry name" value="Nucleic acid-binding proteins"/>
    <property type="match status" value="1"/>
</dbReference>
<dbReference type="eggNOG" id="ENOG502QRH1">
    <property type="taxonomic scope" value="Eukaryota"/>
</dbReference>
<dbReference type="InterPro" id="IPR035203">
    <property type="entry name" value="Cdc24_OB3"/>
</dbReference>
<dbReference type="OrthoDB" id="10265890at2759"/>
<evidence type="ECO:0000259" key="3">
    <source>
        <dbReference type="Pfam" id="PF17246"/>
    </source>
</evidence>
<dbReference type="InterPro" id="IPR035201">
    <property type="entry name" value="Cdc24_OB1"/>
</dbReference>
<dbReference type="PANTHER" id="PTHR36033">
    <property type="entry name" value="NUCLEIC ACID-BINDING PROTEINS SUPERFAMILY"/>
    <property type="match status" value="1"/>
</dbReference>
<feature type="domain" description="Cell division control protein 24 OB" evidence="2">
    <location>
        <begin position="103"/>
        <end position="218"/>
    </location>
</feature>
<evidence type="ECO:0000313" key="4">
    <source>
        <dbReference type="EMBL" id="EDO42252.1"/>
    </source>
</evidence>
<accession>A7S2A6</accession>
<dbReference type="EMBL" id="DS469567">
    <property type="protein sequence ID" value="EDO42252.1"/>
    <property type="molecule type" value="Genomic_DNA"/>
</dbReference>
<dbReference type="Proteomes" id="UP000001593">
    <property type="component" value="Unassembled WGS sequence"/>
</dbReference>
<proteinExistence type="predicted"/>